<sequence length="460" mass="54201">MELFRYRPFARGLQEIQEQTIYFAPREDLNDPAAEGFLNVYWQGDRIAWEGLFRNYVCSLYNAIKLYLLQAEHSVIKESAVMIDIHRFDDVPAGKTLEKLGDTFLQCENVKQLTIDLSEGKPRISRDELLFFLYTFHLRALLEVLNAFIDADYNEESFVEFRDKLTLSIQERRLPSLKAFLKEDIVARQKILHGMISKHEDYYTMCVAEISDKQKKTWMSVACNFPKMYIDYLENLIHPETYVACFSASGNNNAMWGQYADNHTGVCLIYDTHTSNGNECIALRKKYGVSSSGEEYKKYVDEVCYPVNYGGNVCEANFFTMLGRLNSQQLHGWLASKDGKRSCCLNAIYDQEDKWRKEYWKLLYDRYCHKTKEWEYEQEYRLLLINFFFDYTKRETRVIKYHFADLKGIILGAKMSPENRMMIVDAIEKQCRKYGRDDFKVYVAEYDHNTDSIIKRPLYG</sequence>
<evidence type="ECO:0000313" key="2">
    <source>
        <dbReference type="Proteomes" id="UP000322783"/>
    </source>
</evidence>
<protein>
    <submittedName>
        <fullName evidence="1">DUF2971 domain-containing protein</fullName>
    </submittedName>
</protein>
<dbReference type="AlphaFoldDB" id="A0A5D6WIH0"/>
<dbReference type="Pfam" id="PF11185">
    <property type="entry name" value="DUF2971"/>
    <property type="match status" value="1"/>
</dbReference>
<dbReference type="RefSeq" id="WP_149189536.1">
    <property type="nucleotide sequence ID" value="NZ_VTOZ01000023.1"/>
</dbReference>
<evidence type="ECO:0000313" key="1">
    <source>
        <dbReference type="EMBL" id="TYZ27690.1"/>
    </source>
</evidence>
<reference evidence="1 2" key="1">
    <citation type="submission" date="2019-08" db="EMBL/GenBank/DDBJ databases">
        <title>Selenomonas sp. mPRGC5 and Selenomonas sp. mPRGC8 isolated from ruminal fluid of dairy goat (Capra hircus).</title>
        <authorList>
            <person name="Poothong S."/>
            <person name="Nuengjamnong C."/>
            <person name="Tanasupawat S."/>
        </authorList>
    </citation>
    <scope>NUCLEOTIDE SEQUENCE [LARGE SCALE GENOMIC DNA]</scope>
    <source>
        <strain evidence="2">mPRGC8</strain>
    </source>
</reference>
<organism evidence="1 2">
    <name type="scientific">Selenomonas caprae</name>
    <dbReference type="NCBI Taxonomy" id="2606905"/>
    <lineage>
        <taxon>Bacteria</taxon>
        <taxon>Bacillati</taxon>
        <taxon>Bacillota</taxon>
        <taxon>Negativicutes</taxon>
        <taxon>Selenomonadales</taxon>
        <taxon>Selenomonadaceae</taxon>
        <taxon>Selenomonas</taxon>
    </lineage>
</organism>
<dbReference type="InterPro" id="IPR021352">
    <property type="entry name" value="DUF2971"/>
</dbReference>
<comment type="caution">
    <text evidence="1">The sequence shown here is derived from an EMBL/GenBank/DDBJ whole genome shotgun (WGS) entry which is preliminary data.</text>
</comment>
<name>A0A5D6WIH0_9FIRM</name>
<dbReference type="EMBL" id="VTOZ01000023">
    <property type="protein sequence ID" value="TYZ27690.1"/>
    <property type="molecule type" value="Genomic_DNA"/>
</dbReference>
<keyword evidence="2" id="KW-1185">Reference proteome</keyword>
<gene>
    <name evidence="1" type="ORF">FZ041_10630</name>
</gene>
<proteinExistence type="predicted"/>
<accession>A0A5D6WIH0</accession>
<dbReference type="Proteomes" id="UP000322783">
    <property type="component" value="Unassembled WGS sequence"/>
</dbReference>